<feature type="domain" description="Peptidase M16 N-terminal" evidence="10">
    <location>
        <begin position="76"/>
        <end position="192"/>
    </location>
</feature>
<evidence type="ECO:0000256" key="5">
    <source>
        <dbReference type="ARBA" id="ARBA00022801"/>
    </source>
</evidence>
<dbReference type="Pfam" id="PF00675">
    <property type="entry name" value="Peptidase_M16"/>
    <property type="match status" value="1"/>
</dbReference>
<dbReference type="AlphaFoldDB" id="A0A850HAP9"/>
<dbReference type="RefSeq" id="WP_176272844.1">
    <property type="nucleotide sequence ID" value="NZ_JABWTA010000001.1"/>
</dbReference>
<evidence type="ECO:0000313" key="12">
    <source>
        <dbReference type="EMBL" id="NVE94580.1"/>
    </source>
</evidence>
<keyword evidence="13" id="KW-1185">Reference proteome</keyword>
<evidence type="ECO:0000256" key="6">
    <source>
        <dbReference type="ARBA" id="ARBA00022833"/>
    </source>
</evidence>
<keyword evidence="9" id="KW-0732">Signal</keyword>
<dbReference type="Pfam" id="PF05193">
    <property type="entry name" value="Peptidase_M16_C"/>
    <property type="match status" value="2"/>
</dbReference>
<dbReference type="PROSITE" id="PS00143">
    <property type="entry name" value="INSULINASE"/>
    <property type="match status" value="1"/>
</dbReference>
<dbReference type="GO" id="GO:0006508">
    <property type="term" value="P:proteolysis"/>
    <property type="evidence" value="ECO:0007669"/>
    <property type="project" value="UniProtKB-KW"/>
</dbReference>
<evidence type="ECO:0000256" key="9">
    <source>
        <dbReference type="SAM" id="SignalP"/>
    </source>
</evidence>
<dbReference type="PANTHER" id="PTHR43690:SF17">
    <property type="entry name" value="PROTEIN YHJJ"/>
    <property type="match status" value="1"/>
</dbReference>
<dbReference type="InterPro" id="IPR001431">
    <property type="entry name" value="Pept_M16_Zn_BS"/>
</dbReference>
<keyword evidence="5" id="KW-0378">Hydrolase</keyword>
<evidence type="ECO:0000256" key="2">
    <source>
        <dbReference type="ARBA" id="ARBA00007261"/>
    </source>
</evidence>
<comment type="cofactor">
    <cofactor evidence="1">
        <name>Zn(2+)</name>
        <dbReference type="ChEBI" id="CHEBI:29105"/>
    </cofactor>
</comment>
<evidence type="ECO:0000313" key="13">
    <source>
        <dbReference type="Proteomes" id="UP000546031"/>
    </source>
</evidence>
<sequence>MRLLTFLAASAAFITLPACTTIETAAAPAPEVAAAPAEALSDEPVWAFEASDVPVDPAFRFGVLDNGMRYALRSNGTPEGTALVRLHIDSGSLDETDSEQGLAHYLEHMAFNGSTNVPEGEMIRLLERKGLAFGADTNASTGFEATTYKLDLPKAEEDLLETALMLMRETASELTIAPDAVERERGVILAEQRDRFNFSYKETVDSFRFIGPDARFAERLPIGKTEILKTATADDLRGFYERTYVPENTTLIIVGDYPIELLEARVRHWFADWQAGPDPVEPETGPVDISRRGETDINIDPALSEQLSIAALGSWQDRPDTIANRQQALLRQVGYGIINRRLAALARGGDAPFLSAGFSTSNVFEDARMTGLTINSENGEWEKGLAAAAQTVRQALEYGFSDAEVAEQVANIRTSLENGVSGAATRSNAALVNAAINLIQRERIPSTPESSLARFEAFADQITAQSAWDAVKSDAIPLDNPLIRLRGREAPVGGEEALRAAWSAAASAPIAQPDFGDEKAFAYTDFGKPGVVVSDTIDERFGFRLIRFANGVRLNLKQTDIRKDRIRYNLALDGGNLLNTREAPLTTALIATLPAGGLGQHSQDELATVLAGRSVELNLRSGADAFTLAGGTTPRDLELQMQLLAAAITDPGYREEGEERFRRSIADFFARLDATPGSALGNALGEILSDNDPRFSLQDEEDYRALTFARLRDDVSDRFANGAIEVALVGDFDEDAAIAAVASTLGALEPREADFLPRDEARIRSFTQDRSLRTLTHTGEDNQALVRMTWPTRDDSDLTEAMRLAVLARVVRIALQEQLREDLGKSYSPSAGSSTSRTYRDYGTFALAASVDLDDVEETRGAIDAMLKDLLAKPIDADLLDRARQPLLEQYDNALKSLGGWMSLADRAQSEADRLDRFNQAPDILKAMTPEELFATTQTYLQPEDAVEVLIVPKAKAEAAVNK</sequence>
<dbReference type="InterPro" id="IPR011765">
    <property type="entry name" value="Pept_M16_N"/>
</dbReference>
<evidence type="ECO:0000259" key="11">
    <source>
        <dbReference type="Pfam" id="PF05193"/>
    </source>
</evidence>
<reference evidence="12 13" key="1">
    <citation type="submission" date="2020-06" db="EMBL/GenBank/DDBJ databases">
        <title>Altererythrobacter lutimaris sp. nov., a marine bacterium isolated from a tidal flat.</title>
        <authorList>
            <person name="Kim D."/>
            <person name="Yoo Y."/>
            <person name="Kim J.-J."/>
        </authorList>
    </citation>
    <scope>NUCLEOTIDE SEQUENCE [LARGE SCALE GENOMIC DNA]</scope>
    <source>
        <strain evidence="12 13">JGD-16</strain>
    </source>
</reference>
<gene>
    <name evidence="12" type="ORF">HUO12_06680</name>
</gene>
<dbReference type="Proteomes" id="UP000546031">
    <property type="component" value="Unassembled WGS sequence"/>
</dbReference>
<dbReference type="GO" id="GO:0004222">
    <property type="term" value="F:metalloendopeptidase activity"/>
    <property type="evidence" value="ECO:0007669"/>
    <property type="project" value="InterPro"/>
</dbReference>
<dbReference type="Gene3D" id="3.30.830.10">
    <property type="entry name" value="Metalloenzyme, LuxS/M16 peptidase-like"/>
    <property type="match status" value="4"/>
</dbReference>
<evidence type="ECO:0000256" key="8">
    <source>
        <dbReference type="RuleBase" id="RU004447"/>
    </source>
</evidence>
<dbReference type="EMBL" id="JABWTA010000001">
    <property type="protein sequence ID" value="NVE94580.1"/>
    <property type="molecule type" value="Genomic_DNA"/>
</dbReference>
<organism evidence="12 13">
    <name type="scientific">Altererythrobacter lutimaris</name>
    <dbReference type="NCBI Taxonomy" id="2743979"/>
    <lineage>
        <taxon>Bacteria</taxon>
        <taxon>Pseudomonadati</taxon>
        <taxon>Pseudomonadota</taxon>
        <taxon>Alphaproteobacteria</taxon>
        <taxon>Sphingomonadales</taxon>
        <taxon>Erythrobacteraceae</taxon>
        <taxon>Altererythrobacter</taxon>
    </lineage>
</organism>
<proteinExistence type="inferred from homology"/>
<evidence type="ECO:0000256" key="1">
    <source>
        <dbReference type="ARBA" id="ARBA00001947"/>
    </source>
</evidence>
<evidence type="ECO:0000256" key="7">
    <source>
        <dbReference type="ARBA" id="ARBA00023049"/>
    </source>
</evidence>
<comment type="similarity">
    <text evidence="2 8">Belongs to the peptidase M16 family.</text>
</comment>
<dbReference type="InterPro" id="IPR011249">
    <property type="entry name" value="Metalloenz_LuxS/M16"/>
</dbReference>
<dbReference type="InterPro" id="IPR007863">
    <property type="entry name" value="Peptidase_M16_C"/>
</dbReference>
<keyword evidence="3" id="KW-0645">Protease</keyword>
<dbReference type="GO" id="GO:0046872">
    <property type="term" value="F:metal ion binding"/>
    <property type="evidence" value="ECO:0007669"/>
    <property type="project" value="UniProtKB-KW"/>
</dbReference>
<evidence type="ECO:0000256" key="3">
    <source>
        <dbReference type="ARBA" id="ARBA00022670"/>
    </source>
</evidence>
<comment type="caution">
    <text evidence="12">The sequence shown here is derived from an EMBL/GenBank/DDBJ whole genome shotgun (WGS) entry which is preliminary data.</text>
</comment>
<accession>A0A850HAP9</accession>
<feature type="chain" id="PRO_5032315439" evidence="9">
    <location>
        <begin position="21"/>
        <end position="963"/>
    </location>
</feature>
<evidence type="ECO:0000259" key="10">
    <source>
        <dbReference type="Pfam" id="PF00675"/>
    </source>
</evidence>
<dbReference type="SUPFAM" id="SSF63411">
    <property type="entry name" value="LuxS/MPP-like metallohydrolase"/>
    <property type="match status" value="4"/>
</dbReference>
<evidence type="ECO:0000256" key="4">
    <source>
        <dbReference type="ARBA" id="ARBA00022723"/>
    </source>
</evidence>
<feature type="domain" description="Peptidase M16 C-terminal" evidence="11">
    <location>
        <begin position="706"/>
        <end position="886"/>
    </location>
</feature>
<keyword evidence="7" id="KW-0482">Metalloprotease</keyword>
<protein>
    <submittedName>
        <fullName evidence="12">Insulinase family protein</fullName>
    </submittedName>
</protein>
<feature type="signal peptide" evidence="9">
    <location>
        <begin position="1"/>
        <end position="20"/>
    </location>
</feature>
<keyword evidence="6" id="KW-0862">Zinc</keyword>
<dbReference type="InterPro" id="IPR050626">
    <property type="entry name" value="Peptidase_M16"/>
</dbReference>
<dbReference type="PANTHER" id="PTHR43690">
    <property type="entry name" value="NARDILYSIN"/>
    <property type="match status" value="1"/>
</dbReference>
<name>A0A850HAP9_9SPHN</name>
<keyword evidence="4" id="KW-0479">Metal-binding</keyword>
<feature type="domain" description="Peptidase M16 C-terminal" evidence="11">
    <location>
        <begin position="231"/>
        <end position="410"/>
    </location>
</feature>